<comment type="caution">
    <text evidence="3">The sequence shown here is derived from an EMBL/GenBank/DDBJ whole genome shotgun (WGS) entry which is preliminary data.</text>
</comment>
<evidence type="ECO:0000313" key="4">
    <source>
        <dbReference type="Proteomes" id="UP000009131"/>
    </source>
</evidence>
<reference evidence="3 4" key="1">
    <citation type="journal article" date="2011" name="J. Gen. Appl. Microbiol.">
        <title>Draft genome sequencing of the enigmatic basidiomycete Mixia osmundae.</title>
        <authorList>
            <person name="Nishida H."/>
            <person name="Nagatsuka Y."/>
            <person name="Sugiyama J."/>
        </authorList>
    </citation>
    <scope>NUCLEOTIDE SEQUENCE [LARGE SCALE GENOMIC DNA]</scope>
    <source>
        <strain evidence="4">CBS 9802 / IAM 14324 / JCM 22182 / KY 12970</strain>
    </source>
</reference>
<dbReference type="Pfam" id="PF13460">
    <property type="entry name" value="NAD_binding_10"/>
    <property type="match status" value="1"/>
</dbReference>
<reference evidence="3 4" key="2">
    <citation type="journal article" date="2012" name="Open Biol.">
        <title>Characteristics of nucleosomes and linker DNA regions on the genome of the basidiomycete Mixia osmundae revealed by mono- and dinucleosome mapping.</title>
        <authorList>
            <person name="Nishida H."/>
            <person name="Kondo S."/>
            <person name="Matsumoto T."/>
            <person name="Suzuki Y."/>
            <person name="Yoshikawa H."/>
            <person name="Taylor T.D."/>
            <person name="Sugiyama J."/>
        </authorList>
    </citation>
    <scope>NUCLEOTIDE SEQUENCE [LARGE SCALE GENOMIC DNA]</scope>
    <source>
        <strain evidence="4">CBS 9802 / IAM 14324 / JCM 22182 / KY 12970</strain>
    </source>
</reference>
<evidence type="ECO:0000256" key="1">
    <source>
        <dbReference type="ARBA" id="ARBA00038376"/>
    </source>
</evidence>
<dbReference type="STRING" id="764103.G7DYM6"/>
<keyword evidence="4" id="KW-1185">Reference proteome</keyword>
<dbReference type="AlphaFoldDB" id="G7DYM6"/>
<evidence type="ECO:0000259" key="2">
    <source>
        <dbReference type="Pfam" id="PF13460"/>
    </source>
</evidence>
<dbReference type="eggNOG" id="ENOG502S9XI">
    <property type="taxonomic scope" value="Eukaryota"/>
</dbReference>
<dbReference type="InterPro" id="IPR036291">
    <property type="entry name" value="NAD(P)-bd_dom_sf"/>
</dbReference>
<dbReference type="OrthoDB" id="10254221at2759"/>
<dbReference type="RefSeq" id="XP_014569754.1">
    <property type="nucleotide sequence ID" value="XM_014714268.1"/>
</dbReference>
<name>G7DYM6_MIXOS</name>
<gene>
    <name evidence="3" type="primary">Mo02343</name>
    <name evidence="3" type="ORF">E5Q_02343</name>
</gene>
<sequence length="236" mass="25689">MRFLILGGTGAVGQVLLAQALEKKHECIVFARSPQKLPEEMSKNSLLTVIKGELHDAEAVKSCFFTDKACTEKRHIDAILSVLGPQGPRHPWGCPISKGYQLFIDVSNDAGQKPRLIILSTISVYNENDKPSLLRAAAVLVIWGPGHMAWREIIKTMEVSRNAIKQGKADITLVRIPFLSTYGGSGYSAGYVGGSGAAGVSLWLSREDMAGFMLDEGETKLSESQWNNKEPAICSK</sequence>
<feature type="domain" description="NAD(P)-binding" evidence="2">
    <location>
        <begin position="7"/>
        <end position="215"/>
    </location>
</feature>
<dbReference type="SUPFAM" id="SSF51735">
    <property type="entry name" value="NAD(P)-binding Rossmann-fold domains"/>
    <property type="match status" value="1"/>
</dbReference>
<evidence type="ECO:0000313" key="3">
    <source>
        <dbReference type="EMBL" id="GAA95686.1"/>
    </source>
</evidence>
<dbReference type="HOGENOM" id="CLU_025711_4_3_1"/>
<dbReference type="InterPro" id="IPR051606">
    <property type="entry name" value="Polyketide_Oxido-like"/>
</dbReference>
<dbReference type="PANTHER" id="PTHR43355">
    <property type="entry name" value="FLAVIN REDUCTASE (NADPH)"/>
    <property type="match status" value="1"/>
</dbReference>
<organism evidence="3 4">
    <name type="scientific">Mixia osmundae (strain CBS 9802 / IAM 14324 / JCM 22182 / KY 12970)</name>
    <dbReference type="NCBI Taxonomy" id="764103"/>
    <lineage>
        <taxon>Eukaryota</taxon>
        <taxon>Fungi</taxon>
        <taxon>Dikarya</taxon>
        <taxon>Basidiomycota</taxon>
        <taxon>Pucciniomycotina</taxon>
        <taxon>Mixiomycetes</taxon>
        <taxon>Mixiales</taxon>
        <taxon>Mixiaceae</taxon>
        <taxon>Mixia</taxon>
    </lineage>
</organism>
<proteinExistence type="inferred from homology"/>
<dbReference type="PANTHER" id="PTHR43355:SF2">
    <property type="entry name" value="FLAVIN REDUCTASE (NADPH)"/>
    <property type="match status" value="1"/>
</dbReference>
<comment type="similarity">
    <text evidence="1">Belongs to the avfA family.</text>
</comment>
<dbReference type="GO" id="GO:0016646">
    <property type="term" value="F:oxidoreductase activity, acting on the CH-NH group of donors, NAD or NADP as acceptor"/>
    <property type="evidence" value="ECO:0007669"/>
    <property type="project" value="TreeGrafter"/>
</dbReference>
<dbReference type="Gene3D" id="3.40.50.720">
    <property type="entry name" value="NAD(P)-binding Rossmann-like Domain"/>
    <property type="match status" value="1"/>
</dbReference>
<accession>G7DYM6</accession>
<dbReference type="OMA" id="RRDWANW"/>
<dbReference type="InterPro" id="IPR016040">
    <property type="entry name" value="NAD(P)-bd_dom"/>
</dbReference>
<dbReference type="EMBL" id="BABT02000062">
    <property type="protein sequence ID" value="GAA95686.1"/>
    <property type="molecule type" value="Genomic_DNA"/>
</dbReference>
<dbReference type="Proteomes" id="UP000009131">
    <property type="component" value="Unassembled WGS sequence"/>
</dbReference>
<dbReference type="InParanoid" id="G7DYM6"/>
<protein>
    <recommendedName>
        <fullName evidence="2">NAD(P)-binding domain-containing protein</fullName>
    </recommendedName>
</protein>